<feature type="transmembrane region" description="Helical" evidence="1">
    <location>
        <begin position="52"/>
        <end position="73"/>
    </location>
</feature>
<protein>
    <submittedName>
        <fullName evidence="2">Uncharacterized protein</fullName>
    </submittedName>
</protein>
<name>A0NVS0_ROSAI</name>
<reference evidence="2 3" key="1">
    <citation type="submission" date="2006-05" db="EMBL/GenBank/DDBJ databases">
        <authorList>
            <person name="King G."/>
            <person name="Ferriera S."/>
            <person name="Johnson J."/>
            <person name="Kravitz S."/>
            <person name="Beeson K."/>
            <person name="Sutton G."/>
            <person name="Rogers Y.-H."/>
            <person name="Friedman R."/>
            <person name="Frazier M."/>
            <person name="Venter J.C."/>
        </authorList>
    </citation>
    <scope>NUCLEOTIDE SEQUENCE [LARGE SCALE GENOMIC DNA]</scope>
    <source>
        <strain evidence="3">ATCC 25650 / DSM 13394 / JCM 20685 / NBRC 16684 / NCIMB 2208 / IAM 12614 / B1</strain>
    </source>
</reference>
<keyword evidence="1" id="KW-0472">Membrane</keyword>
<proteinExistence type="predicted"/>
<feature type="transmembrane region" description="Helical" evidence="1">
    <location>
        <begin position="20"/>
        <end position="45"/>
    </location>
</feature>
<dbReference type="Proteomes" id="UP000004848">
    <property type="component" value="Unassembled WGS sequence"/>
</dbReference>
<evidence type="ECO:0000313" key="3">
    <source>
        <dbReference type="Proteomes" id="UP000004848"/>
    </source>
</evidence>
<keyword evidence="1" id="KW-0812">Transmembrane</keyword>
<organism evidence="2 3">
    <name type="scientific">Roseibium aggregatum (strain ATCC 25650 / DSM 13394 / JCM 20685 / NBRC 16684 / NCIMB 2208 / IAM 12614 / B1)</name>
    <name type="common">Stappia aggregata</name>
    <dbReference type="NCBI Taxonomy" id="384765"/>
    <lineage>
        <taxon>Bacteria</taxon>
        <taxon>Pseudomonadati</taxon>
        <taxon>Pseudomonadota</taxon>
        <taxon>Alphaproteobacteria</taxon>
        <taxon>Hyphomicrobiales</taxon>
        <taxon>Stappiaceae</taxon>
        <taxon>Roseibium</taxon>
    </lineage>
</organism>
<evidence type="ECO:0000313" key="2">
    <source>
        <dbReference type="EMBL" id="EAV43085.1"/>
    </source>
</evidence>
<comment type="caution">
    <text evidence="2">The sequence shown here is derived from an EMBL/GenBank/DDBJ whole genome shotgun (WGS) entry which is preliminary data.</text>
</comment>
<evidence type="ECO:0000256" key="1">
    <source>
        <dbReference type="SAM" id="Phobius"/>
    </source>
</evidence>
<keyword evidence="1" id="KW-1133">Transmembrane helix</keyword>
<sequence>MSANERSGERDPILLRLVDAVDFTISVLTADIWFVAVGLLVALLLGASLLGLLLEFAIGALVLCVVALCFWLYSEWGPFE</sequence>
<accession>A0NVS0</accession>
<dbReference type="EMBL" id="AAUW01000011">
    <property type="protein sequence ID" value="EAV43085.1"/>
    <property type="molecule type" value="Genomic_DNA"/>
</dbReference>
<gene>
    <name evidence="2" type="ORF">SIAM614_19716</name>
</gene>
<dbReference type="AlphaFoldDB" id="A0NVS0"/>